<dbReference type="HOGENOM" id="CLU_085828_2_1_1"/>
<dbReference type="SUPFAM" id="SSF64356">
    <property type="entry name" value="SNARE-like"/>
    <property type="match status" value="1"/>
</dbReference>
<dbReference type="Pfam" id="PF04628">
    <property type="entry name" value="Sedlin_N"/>
    <property type="match status" value="1"/>
</dbReference>
<dbReference type="InterPro" id="IPR011012">
    <property type="entry name" value="Longin-like_dom_sf"/>
</dbReference>
<keyword evidence="4" id="KW-1185">Reference proteome</keyword>
<reference evidence="3 4" key="1">
    <citation type="journal article" date="2011" name="J. Gen. Appl. Microbiol.">
        <title>Draft genome sequencing of the enigmatic basidiomycete Mixia osmundae.</title>
        <authorList>
            <person name="Nishida H."/>
            <person name="Nagatsuka Y."/>
            <person name="Sugiyama J."/>
        </authorList>
    </citation>
    <scope>NUCLEOTIDE SEQUENCE [LARGE SCALE GENOMIC DNA]</scope>
    <source>
        <strain evidence="4">CBS 9802 / IAM 14324 / JCM 22182 / KY 12970</strain>
    </source>
</reference>
<evidence type="ECO:0000313" key="4">
    <source>
        <dbReference type="Proteomes" id="UP000009131"/>
    </source>
</evidence>
<evidence type="ECO:0000256" key="2">
    <source>
        <dbReference type="ARBA" id="ARBA00024408"/>
    </source>
</evidence>
<comment type="caution">
    <text evidence="3">The sequence shown here is derived from an EMBL/GenBank/DDBJ whole genome shotgun (WGS) entry which is preliminary data.</text>
</comment>
<proteinExistence type="inferred from homology"/>
<dbReference type="CDD" id="cd14854">
    <property type="entry name" value="TRAPPC2L"/>
    <property type="match status" value="1"/>
</dbReference>
<dbReference type="eggNOG" id="KOG3444">
    <property type="taxonomic scope" value="Eukaryota"/>
</dbReference>
<dbReference type="Gene3D" id="3.30.450.70">
    <property type="match status" value="1"/>
</dbReference>
<organism evidence="3 4">
    <name type="scientific">Mixia osmundae (strain CBS 9802 / IAM 14324 / JCM 22182 / KY 12970)</name>
    <dbReference type="NCBI Taxonomy" id="764103"/>
    <lineage>
        <taxon>Eukaryota</taxon>
        <taxon>Fungi</taxon>
        <taxon>Dikarya</taxon>
        <taxon>Basidiomycota</taxon>
        <taxon>Pucciniomycotina</taxon>
        <taxon>Mixiomycetes</taxon>
        <taxon>Mixiales</taxon>
        <taxon>Mixiaceae</taxon>
        <taxon>Mixia</taxon>
    </lineage>
</organism>
<dbReference type="GO" id="GO:0006888">
    <property type="term" value="P:endoplasmic reticulum to Golgi vesicle-mediated transport"/>
    <property type="evidence" value="ECO:0007669"/>
    <property type="project" value="InterPro"/>
</dbReference>
<dbReference type="GO" id="GO:0005737">
    <property type="term" value="C:cytoplasm"/>
    <property type="evidence" value="ECO:0007669"/>
    <property type="project" value="GOC"/>
</dbReference>
<dbReference type="Proteomes" id="UP000009131">
    <property type="component" value="Unassembled WGS sequence"/>
</dbReference>
<evidence type="ECO:0000313" key="3">
    <source>
        <dbReference type="EMBL" id="GAB00084.1"/>
    </source>
</evidence>
<evidence type="ECO:0000256" key="1">
    <source>
        <dbReference type="ARBA" id="ARBA00006626"/>
    </source>
</evidence>
<protein>
    <recommendedName>
        <fullName evidence="2">Trafficking protein particle complex subunit 2-like protein</fullName>
    </recommendedName>
</protein>
<gene>
    <name evidence="3" type="primary">Mo06786</name>
    <name evidence="3" type="ORF">E5Q_06786</name>
</gene>
<dbReference type="RefSeq" id="XP_014565112.1">
    <property type="nucleotide sequence ID" value="XM_014709626.1"/>
</dbReference>
<dbReference type="InParanoid" id="G7EB73"/>
<name>G7EB73_MIXOS</name>
<sequence>MALRILSIAVIGKHCQPLFVGDYTPSNARSRSIIKDQNSQREPALDDEDGCDITWHYVAHCSLDIFEERENGSQRPSDSYFGLLYSMDDYAVYGYTTNSGVRLVLTIGLVDVLIRDLDIKLVFRAIQNAYSAIQLNPFADIPESQDELALPIKSKAFRRAMDSIAGFERPRASIDRISRATGRLSHSQNS</sequence>
<dbReference type="AlphaFoldDB" id="G7EB73"/>
<dbReference type="InterPro" id="IPR006722">
    <property type="entry name" value="Sedlin"/>
</dbReference>
<reference evidence="3 4" key="2">
    <citation type="journal article" date="2012" name="Open Biol.">
        <title>Characteristics of nucleosomes and linker DNA regions on the genome of the basidiomycete Mixia osmundae revealed by mono- and dinucleosome mapping.</title>
        <authorList>
            <person name="Nishida H."/>
            <person name="Kondo S."/>
            <person name="Matsumoto T."/>
            <person name="Suzuki Y."/>
            <person name="Yoshikawa H."/>
            <person name="Taylor T.D."/>
            <person name="Sugiyama J."/>
        </authorList>
    </citation>
    <scope>NUCLEOTIDE SEQUENCE [LARGE SCALE GENOMIC DNA]</scope>
    <source>
        <strain evidence="4">CBS 9802 / IAM 14324 / JCM 22182 / KY 12970</strain>
    </source>
</reference>
<dbReference type="InterPro" id="IPR044760">
    <property type="entry name" value="TRAPPC2L"/>
</dbReference>
<dbReference type="EMBL" id="BABT02000261">
    <property type="protein sequence ID" value="GAB00084.1"/>
    <property type="molecule type" value="Genomic_DNA"/>
</dbReference>
<accession>G7EB73</accession>
<dbReference type="OMA" id="LRYHYFA"/>
<dbReference type="STRING" id="764103.G7EB73"/>
<comment type="similarity">
    <text evidence="1">Belongs to the TRAPP small subunits family. Sedlin subfamily.</text>
</comment>
<dbReference type="OrthoDB" id="18320at2759"/>
<dbReference type="PANTHER" id="PTHR12403">
    <property type="entry name" value="TRAFFICKING PROTEIN PARTICLE COMPLEX SUBUNIT 2"/>
    <property type="match status" value="1"/>
</dbReference>